<dbReference type="AlphaFoldDB" id="A0A327YWF1"/>
<dbReference type="GO" id="GO:0000160">
    <property type="term" value="P:phosphorelay signal transduction system"/>
    <property type="evidence" value="ECO:0007669"/>
    <property type="project" value="InterPro"/>
</dbReference>
<reference evidence="7 8" key="1">
    <citation type="submission" date="2018-06" db="EMBL/GenBank/DDBJ databases">
        <title>Genomic Encyclopedia of Type Strains, Phase III (KMG-III): the genomes of soil and plant-associated and newly described type strains.</title>
        <authorList>
            <person name="Whitman W."/>
        </authorList>
    </citation>
    <scope>NUCLEOTIDE SEQUENCE [LARGE SCALE GENOMIC DNA]</scope>
    <source>
        <strain evidence="7 8">CGMCC 4.7090</strain>
    </source>
</reference>
<dbReference type="SMART" id="SM01043">
    <property type="entry name" value="BTAD"/>
    <property type="match status" value="1"/>
</dbReference>
<dbReference type="PROSITE" id="PS51755">
    <property type="entry name" value="OMPR_PHOB"/>
    <property type="match status" value="1"/>
</dbReference>
<keyword evidence="3 5" id="KW-0238">DNA-binding</keyword>
<dbReference type="PRINTS" id="PR00364">
    <property type="entry name" value="DISEASERSIST"/>
</dbReference>
<dbReference type="SMART" id="SM00382">
    <property type="entry name" value="AAA"/>
    <property type="match status" value="1"/>
</dbReference>
<dbReference type="GO" id="GO:0003677">
    <property type="term" value="F:DNA binding"/>
    <property type="evidence" value="ECO:0007669"/>
    <property type="project" value="UniProtKB-UniRule"/>
</dbReference>
<evidence type="ECO:0000313" key="8">
    <source>
        <dbReference type="Proteomes" id="UP000249341"/>
    </source>
</evidence>
<proteinExistence type="inferred from homology"/>
<dbReference type="InterPro" id="IPR011990">
    <property type="entry name" value="TPR-like_helical_dom_sf"/>
</dbReference>
<evidence type="ECO:0000256" key="3">
    <source>
        <dbReference type="ARBA" id="ARBA00023125"/>
    </source>
</evidence>
<dbReference type="Proteomes" id="UP000249341">
    <property type="component" value="Unassembled WGS sequence"/>
</dbReference>
<feature type="DNA-binding region" description="OmpR/PhoB-type" evidence="5">
    <location>
        <begin position="1"/>
        <end position="63"/>
    </location>
</feature>
<keyword evidence="8" id="KW-1185">Reference proteome</keyword>
<dbReference type="EMBL" id="QLMJ01000035">
    <property type="protein sequence ID" value="RAK24820.1"/>
    <property type="molecule type" value="Genomic_DNA"/>
</dbReference>
<dbReference type="Gene3D" id="1.25.40.10">
    <property type="entry name" value="Tetratricopeptide repeat domain"/>
    <property type="match status" value="1"/>
</dbReference>
<dbReference type="InterPro" id="IPR027417">
    <property type="entry name" value="P-loop_NTPase"/>
</dbReference>
<protein>
    <submittedName>
        <fullName evidence="7">DNA-binding SARP family transcriptional activator</fullName>
    </submittedName>
</protein>
<feature type="domain" description="OmpR/PhoB-type" evidence="6">
    <location>
        <begin position="1"/>
        <end position="63"/>
    </location>
</feature>
<dbReference type="Pfam" id="PF03704">
    <property type="entry name" value="BTAD"/>
    <property type="match status" value="1"/>
</dbReference>
<organism evidence="7 8">
    <name type="scientific">Actinoplanes lutulentus</name>
    <dbReference type="NCBI Taxonomy" id="1287878"/>
    <lineage>
        <taxon>Bacteria</taxon>
        <taxon>Bacillati</taxon>
        <taxon>Actinomycetota</taxon>
        <taxon>Actinomycetes</taxon>
        <taxon>Micromonosporales</taxon>
        <taxon>Micromonosporaceae</taxon>
        <taxon>Actinoplanes</taxon>
    </lineage>
</organism>
<evidence type="ECO:0000256" key="4">
    <source>
        <dbReference type="ARBA" id="ARBA00023163"/>
    </source>
</evidence>
<dbReference type="PANTHER" id="PTHR35807:SF1">
    <property type="entry name" value="TRANSCRIPTIONAL REGULATOR REDD"/>
    <property type="match status" value="1"/>
</dbReference>
<dbReference type="InterPro" id="IPR016032">
    <property type="entry name" value="Sig_transdc_resp-reg_C-effctor"/>
</dbReference>
<keyword evidence="2" id="KW-0805">Transcription regulation</keyword>
<dbReference type="Gene3D" id="1.10.10.10">
    <property type="entry name" value="Winged helix-like DNA-binding domain superfamily/Winged helix DNA-binding domain"/>
    <property type="match status" value="1"/>
</dbReference>
<name>A0A327YWF1_9ACTN</name>
<comment type="similarity">
    <text evidence="1">Belongs to the AfsR/DnrI/RedD regulatory family.</text>
</comment>
<evidence type="ECO:0000259" key="6">
    <source>
        <dbReference type="PROSITE" id="PS51755"/>
    </source>
</evidence>
<evidence type="ECO:0000256" key="1">
    <source>
        <dbReference type="ARBA" id="ARBA00005820"/>
    </source>
</evidence>
<evidence type="ECO:0000256" key="2">
    <source>
        <dbReference type="ARBA" id="ARBA00023015"/>
    </source>
</evidence>
<dbReference type="CDD" id="cd15831">
    <property type="entry name" value="BTAD"/>
    <property type="match status" value="1"/>
</dbReference>
<evidence type="ECO:0000313" key="7">
    <source>
        <dbReference type="EMBL" id="RAK24820.1"/>
    </source>
</evidence>
<dbReference type="InterPro" id="IPR051677">
    <property type="entry name" value="AfsR-DnrI-RedD_regulator"/>
</dbReference>
<accession>A0A327YWF1</accession>
<dbReference type="PANTHER" id="PTHR35807">
    <property type="entry name" value="TRANSCRIPTIONAL REGULATOR REDD-RELATED"/>
    <property type="match status" value="1"/>
</dbReference>
<dbReference type="InterPro" id="IPR005158">
    <property type="entry name" value="BTAD"/>
</dbReference>
<dbReference type="SUPFAM" id="SSF48452">
    <property type="entry name" value="TPR-like"/>
    <property type="match status" value="1"/>
</dbReference>
<dbReference type="Pfam" id="PF00931">
    <property type="entry name" value="NB-ARC"/>
    <property type="match status" value="1"/>
</dbReference>
<sequence>MLLLRGGAWVELDDLVAGLWGDQPPARAIGTLRTYISRLRRLLSADRSGDLIVTTDGGYRMSVGDTELDLDWFHGLVGKATRAAAESRYADAASGLEKGLGLFGGTALAGLPGPYAAGQRDRLERMRLAAEEEKLVADLELGRYAHVLAELGPLIAAEPLRERLRELQMLALWRIGRPADALAAYQQTRITLAAELGIDPGAGLQQLQQRLLDGHQPTPQGPRGTSHLSVVPAQVPAPPADFTGRAEVLDWATSALLNTDAAPVVGIFGMPGAGKSALAARVAWQVSARFPGGVLYADLDAAGSGSTKTRDVLTAWVRALGYAATDIPTDVTELVGFWRAALTGRRILVVLDGATNCTEAFPLLPNAPGCAALITSNRHLSSLPGSGWHRLGPFTGEESTAYLSRRIGAARITAEPDVVKRLTAARGNLPLSLQTLASRLAARPAWRMADAEQWLEPDDDVAGLYRRLDAIREDLDAGQSRVFAHAATVEHGVTTAAGLAPVLGYTPRDVAAALDELADRSLVTADEPGKYRIDRLIQRYAQLRPMVAPLHLSPAS</sequence>
<dbReference type="GO" id="GO:0006355">
    <property type="term" value="P:regulation of DNA-templated transcription"/>
    <property type="evidence" value="ECO:0007669"/>
    <property type="project" value="InterPro"/>
</dbReference>
<gene>
    <name evidence="7" type="ORF">B0I29_13526</name>
</gene>
<dbReference type="InterPro" id="IPR002182">
    <property type="entry name" value="NB-ARC"/>
</dbReference>
<keyword evidence="4" id="KW-0804">Transcription</keyword>
<dbReference type="InterPro" id="IPR003593">
    <property type="entry name" value="AAA+_ATPase"/>
</dbReference>
<evidence type="ECO:0000256" key="5">
    <source>
        <dbReference type="PROSITE-ProRule" id="PRU01091"/>
    </source>
</evidence>
<dbReference type="SUPFAM" id="SSF46894">
    <property type="entry name" value="C-terminal effector domain of the bipartite response regulators"/>
    <property type="match status" value="1"/>
</dbReference>
<dbReference type="SUPFAM" id="SSF52540">
    <property type="entry name" value="P-loop containing nucleoside triphosphate hydrolases"/>
    <property type="match status" value="1"/>
</dbReference>
<comment type="caution">
    <text evidence="7">The sequence shown here is derived from an EMBL/GenBank/DDBJ whole genome shotgun (WGS) entry which is preliminary data.</text>
</comment>
<dbReference type="InterPro" id="IPR036388">
    <property type="entry name" value="WH-like_DNA-bd_sf"/>
</dbReference>
<dbReference type="Gene3D" id="3.40.50.300">
    <property type="entry name" value="P-loop containing nucleotide triphosphate hydrolases"/>
    <property type="match status" value="1"/>
</dbReference>
<dbReference type="GO" id="GO:0043531">
    <property type="term" value="F:ADP binding"/>
    <property type="evidence" value="ECO:0007669"/>
    <property type="project" value="InterPro"/>
</dbReference>
<dbReference type="InterPro" id="IPR001867">
    <property type="entry name" value="OmpR/PhoB-type_DNA-bd"/>
</dbReference>